<gene>
    <name evidence="6" type="primary">LOC116958229</name>
</gene>
<sequence length="414" mass="43397">MQAAAFTLLMFTLAASGGPCPLLVPVGPLHPVQVFQRKFEAPRGCVSHGQLRAALDPEVHVIVLGPLPDQAVRAGERPVVHVSVRALGVQRRPLALVLVAAQQGAGVQWRLSASGLDSDLVNTLHVTPGSVWLCTGRCLRHRSSREAPAEPGAALSWAERRFGSISSYSALERADRVRISLGDDPSWPRRCEPRPGFLSPSVEASYAARGGGDGDGATGCSAPPLPFRRASNRTHVIALRPDVTSQRETQTNVAVHVRSGGTAGVSRVHLTLVLLGPDHVHWVVRPHGIVGSLTVLARSATVRQGKYSDDGGGETENEEEEEDEEPEPELAVAVVTDGVPAPSAAGSPGGAVGWARRRGLPPVLSYTWAGSSANRFDVRIPEPGNASPPVTAAASPVTAATAEPGVPVVPAIHL</sequence>
<proteinExistence type="predicted"/>
<evidence type="ECO:0000313" key="5">
    <source>
        <dbReference type="Proteomes" id="UP001318040"/>
    </source>
</evidence>
<dbReference type="KEGG" id="pmrn:116958229"/>
<evidence type="ECO:0000256" key="2">
    <source>
        <dbReference type="SAM" id="MobiDB-lite"/>
    </source>
</evidence>
<evidence type="ECO:0000313" key="6">
    <source>
        <dbReference type="RefSeq" id="XP_032836647.1"/>
    </source>
</evidence>
<dbReference type="InterPro" id="IPR058899">
    <property type="entry name" value="TGFBR3/Endoglin-like_N"/>
</dbReference>
<feature type="chain" id="PRO_5042616151" evidence="3">
    <location>
        <begin position="18"/>
        <end position="414"/>
    </location>
</feature>
<keyword evidence="1" id="KW-0325">Glycoprotein</keyword>
<feature type="compositionally biased region" description="Acidic residues" evidence="2">
    <location>
        <begin position="311"/>
        <end position="327"/>
    </location>
</feature>
<keyword evidence="5" id="KW-1185">Reference proteome</keyword>
<feature type="region of interest" description="Disordered" evidence="2">
    <location>
        <begin position="304"/>
        <end position="327"/>
    </location>
</feature>
<name>A0AAJ7XJP2_PETMA</name>
<evidence type="ECO:0000259" key="4">
    <source>
        <dbReference type="Pfam" id="PF26060"/>
    </source>
</evidence>
<feature type="signal peptide" evidence="3">
    <location>
        <begin position="1"/>
        <end position="17"/>
    </location>
</feature>
<dbReference type="Proteomes" id="UP001318040">
    <property type="component" value="Chromosome 74"/>
</dbReference>
<evidence type="ECO:0000256" key="3">
    <source>
        <dbReference type="SAM" id="SignalP"/>
    </source>
</evidence>
<evidence type="ECO:0000256" key="1">
    <source>
        <dbReference type="ARBA" id="ARBA00023180"/>
    </source>
</evidence>
<feature type="domain" description="TGFBR3/Endoglin-like N-terminal" evidence="4">
    <location>
        <begin position="38"/>
        <end position="201"/>
    </location>
</feature>
<keyword evidence="3" id="KW-0732">Signal</keyword>
<dbReference type="Pfam" id="PF26060">
    <property type="entry name" value="TGFBR3_N"/>
    <property type="match status" value="1"/>
</dbReference>
<reference evidence="6" key="1">
    <citation type="submission" date="2025-08" db="UniProtKB">
        <authorList>
            <consortium name="RefSeq"/>
        </authorList>
    </citation>
    <scope>IDENTIFICATION</scope>
    <source>
        <tissue evidence="6">Sperm</tissue>
    </source>
</reference>
<accession>A0AAJ7XJP2</accession>
<organism evidence="5 6">
    <name type="scientific">Petromyzon marinus</name>
    <name type="common">Sea lamprey</name>
    <dbReference type="NCBI Taxonomy" id="7757"/>
    <lineage>
        <taxon>Eukaryota</taxon>
        <taxon>Metazoa</taxon>
        <taxon>Chordata</taxon>
        <taxon>Craniata</taxon>
        <taxon>Vertebrata</taxon>
        <taxon>Cyclostomata</taxon>
        <taxon>Hyperoartia</taxon>
        <taxon>Petromyzontiformes</taxon>
        <taxon>Petromyzontidae</taxon>
        <taxon>Petromyzon</taxon>
    </lineage>
</organism>
<dbReference type="RefSeq" id="XP_032836647.1">
    <property type="nucleotide sequence ID" value="XM_032980756.1"/>
</dbReference>
<protein>
    <submittedName>
        <fullName evidence="6">Transforming growth factor beta receptor type 3-like</fullName>
    </submittedName>
</protein>
<dbReference type="AlphaFoldDB" id="A0AAJ7XJP2"/>